<reference evidence="1 2" key="1">
    <citation type="submission" date="2016-10" db="EMBL/GenBank/DDBJ databases">
        <authorList>
            <person name="de Groot N.N."/>
        </authorList>
    </citation>
    <scope>NUCLEOTIDE SEQUENCE [LARGE SCALE GENOMIC DNA]</scope>
    <source>
        <strain evidence="1 2">DSM 43019</strain>
    </source>
</reference>
<proteinExistence type="predicted"/>
<dbReference type="STRING" id="35752.SAMN05421541_109113"/>
<dbReference type="EMBL" id="FONV01000009">
    <property type="protein sequence ID" value="SFF35190.1"/>
    <property type="molecule type" value="Genomic_DNA"/>
</dbReference>
<dbReference type="Proteomes" id="UP000199645">
    <property type="component" value="Unassembled WGS sequence"/>
</dbReference>
<accession>A0A1I2I0R0</accession>
<dbReference type="OrthoDB" id="338520at2"/>
<evidence type="ECO:0000313" key="1">
    <source>
        <dbReference type="EMBL" id="SFF35190.1"/>
    </source>
</evidence>
<dbReference type="AlphaFoldDB" id="A0A1I2I0R0"/>
<organism evidence="1 2">
    <name type="scientific">Actinoplanes philippinensis</name>
    <dbReference type="NCBI Taxonomy" id="35752"/>
    <lineage>
        <taxon>Bacteria</taxon>
        <taxon>Bacillati</taxon>
        <taxon>Actinomycetota</taxon>
        <taxon>Actinomycetes</taxon>
        <taxon>Micromonosporales</taxon>
        <taxon>Micromonosporaceae</taxon>
        <taxon>Actinoplanes</taxon>
    </lineage>
</organism>
<keyword evidence="2" id="KW-1185">Reference proteome</keyword>
<evidence type="ECO:0000313" key="2">
    <source>
        <dbReference type="Proteomes" id="UP000199645"/>
    </source>
</evidence>
<name>A0A1I2I0R0_9ACTN</name>
<protein>
    <submittedName>
        <fullName evidence="1">Uncharacterized protein</fullName>
    </submittedName>
</protein>
<sequence length="88" mass="9688">MPQRLARFAGTHGSWAAPEVVVEDLLVSVADKVWKAKRVEDLEQLLTERIAVASGVAPWEALLSLEDCLQSLAAGADWRLEFQNAFPV</sequence>
<dbReference type="RefSeq" id="WP_093617733.1">
    <property type="nucleotide sequence ID" value="NZ_BOMT01000053.1"/>
</dbReference>
<gene>
    <name evidence="1" type="ORF">SAMN05421541_109113</name>
</gene>